<feature type="compositionally biased region" description="Polar residues" evidence="1">
    <location>
        <begin position="287"/>
        <end position="297"/>
    </location>
</feature>
<dbReference type="STRING" id="268505.A0A2A9PJD6"/>
<dbReference type="Proteomes" id="UP000037136">
    <property type="component" value="Unassembled WGS sequence"/>
</dbReference>
<proteinExistence type="predicted"/>
<evidence type="ECO:0000256" key="1">
    <source>
        <dbReference type="SAM" id="MobiDB-lite"/>
    </source>
</evidence>
<sequence length="456" mass="50972">MMLPDSPYGLCLDDDDTLNRHLLTCYQRCCALDQSFYDISPAEVSADSQASGLKTPLLPHPELFSHFDFIECFGSPEPVDEAILNNEIHSVLTPQMVDLNLNSGHEWTLPFRERIQANHAAEALALSYEAAEELHSWDEAKYVPQGLEMPEAAVAAPDALQLMSCGITETPCEVDLDTEIQTFESQQERDEYWLGPLSDFPEIMFQPMPLTPSAASSTLAGPSLCMESLEDDPNSPNSPATTIYTEMSDFADDAVSASSPNENNVGSEEDGRKKLPSDAPKAFQSAEEPSSPLTSSQRNAKKLAARRKRRRRATPPSPEPMSPKDVRGPPYKKIDQMDSVSRQLLDRILIGDREPPVGKPVPYSIIMDKLSHLFCGAEETLRGHYRRLTKPKEQRVRKPVWQDNDVRLLEEAVRLCQANTKRKISWTAVREYIVSHGGSYKFGVTACSKKWYAQPQ</sequence>
<reference evidence="2 3" key="2">
    <citation type="journal article" date="2017" name="Sci. Rep.">
        <title>Ant-infecting Ophiocordyceps genomes reveal a high diversity of potential behavioral manipulation genes and a possible major role for enterotoxins.</title>
        <authorList>
            <person name="de Bekker C."/>
            <person name="Ohm R.A."/>
            <person name="Evans H.C."/>
            <person name="Brachmann A."/>
            <person name="Hughes D.P."/>
        </authorList>
    </citation>
    <scope>NUCLEOTIDE SEQUENCE [LARGE SCALE GENOMIC DNA]</scope>
    <source>
        <strain evidence="2 3">SC16a</strain>
    </source>
</reference>
<name>A0A2A9PJD6_OPHUN</name>
<evidence type="ECO:0000313" key="2">
    <source>
        <dbReference type="EMBL" id="PFH61489.1"/>
    </source>
</evidence>
<evidence type="ECO:0008006" key="4">
    <source>
        <dbReference type="Google" id="ProtNLM"/>
    </source>
</evidence>
<feature type="compositionally biased region" description="Basic and acidic residues" evidence="1">
    <location>
        <begin position="322"/>
        <end position="336"/>
    </location>
</feature>
<accession>A0A2A9PJD6</accession>
<feature type="compositionally biased region" description="Basic residues" evidence="1">
    <location>
        <begin position="299"/>
        <end position="313"/>
    </location>
</feature>
<feature type="region of interest" description="Disordered" evidence="1">
    <location>
        <begin position="254"/>
        <end position="337"/>
    </location>
</feature>
<dbReference type="AlphaFoldDB" id="A0A2A9PJD6"/>
<comment type="caution">
    <text evidence="2">The sequence shown here is derived from an EMBL/GenBank/DDBJ whole genome shotgun (WGS) entry which is preliminary data.</text>
</comment>
<reference evidence="2 3" key="1">
    <citation type="journal article" date="2015" name="BMC Genomics">
        <title>Gene expression during zombie ant biting behavior reflects the complexity underlying fungal parasitic behavioral manipulation.</title>
        <authorList>
            <person name="de Bekker C."/>
            <person name="Ohm R.A."/>
            <person name="Loreto R.G."/>
            <person name="Sebastian A."/>
            <person name="Albert I."/>
            <person name="Merrow M."/>
            <person name="Brachmann A."/>
            <person name="Hughes D.P."/>
        </authorList>
    </citation>
    <scope>NUCLEOTIDE SEQUENCE [LARGE SCALE GENOMIC DNA]</scope>
    <source>
        <strain evidence="2 3">SC16a</strain>
    </source>
</reference>
<dbReference type="EMBL" id="LAZP02000069">
    <property type="protein sequence ID" value="PFH61489.1"/>
    <property type="molecule type" value="Genomic_DNA"/>
</dbReference>
<gene>
    <name evidence="2" type="ORF">XA68_17214</name>
</gene>
<dbReference type="OrthoDB" id="3439209at2759"/>
<evidence type="ECO:0000313" key="3">
    <source>
        <dbReference type="Proteomes" id="UP000037136"/>
    </source>
</evidence>
<keyword evidence="3" id="KW-1185">Reference proteome</keyword>
<protein>
    <recommendedName>
        <fullName evidence="4">Myb-like domain-containing protein</fullName>
    </recommendedName>
</protein>
<organism evidence="2 3">
    <name type="scientific">Ophiocordyceps unilateralis</name>
    <name type="common">Zombie-ant fungus</name>
    <name type="synonym">Torrubia unilateralis</name>
    <dbReference type="NCBI Taxonomy" id="268505"/>
    <lineage>
        <taxon>Eukaryota</taxon>
        <taxon>Fungi</taxon>
        <taxon>Dikarya</taxon>
        <taxon>Ascomycota</taxon>
        <taxon>Pezizomycotina</taxon>
        <taxon>Sordariomycetes</taxon>
        <taxon>Hypocreomycetidae</taxon>
        <taxon>Hypocreales</taxon>
        <taxon>Ophiocordycipitaceae</taxon>
        <taxon>Ophiocordyceps</taxon>
    </lineage>
</organism>